<evidence type="ECO:0000256" key="11">
    <source>
        <dbReference type="SAM" id="Phobius"/>
    </source>
</evidence>
<feature type="transmembrane region" description="Helical" evidence="11">
    <location>
        <begin position="616"/>
        <end position="640"/>
    </location>
</feature>
<dbReference type="EMBL" id="JBFMKM010000007">
    <property type="protein sequence ID" value="KAL1305395.1"/>
    <property type="molecule type" value="Genomic_DNA"/>
</dbReference>
<evidence type="ECO:0000313" key="13">
    <source>
        <dbReference type="EMBL" id="KAL1305395.1"/>
    </source>
</evidence>
<comment type="similarity">
    <text evidence="8">Belongs to the MTC6 family.</text>
</comment>
<comment type="function">
    <text evidence="7">May be involved in telomere capping.</text>
</comment>
<feature type="region of interest" description="Disordered" evidence="10">
    <location>
        <begin position="137"/>
        <end position="165"/>
    </location>
</feature>
<proteinExistence type="inferred from homology"/>
<evidence type="ECO:0000256" key="9">
    <source>
        <dbReference type="ARBA" id="ARBA00039865"/>
    </source>
</evidence>
<comment type="caution">
    <text evidence="13">The sequence shown here is derived from an EMBL/GenBank/DDBJ whole genome shotgun (WGS) entry which is preliminary data.</text>
</comment>
<evidence type="ECO:0000256" key="5">
    <source>
        <dbReference type="ARBA" id="ARBA00023136"/>
    </source>
</evidence>
<feature type="domain" description="MTC6 partial TIM-barrel" evidence="12">
    <location>
        <begin position="17"/>
        <end position="454"/>
    </location>
</feature>
<evidence type="ECO:0000256" key="10">
    <source>
        <dbReference type="SAM" id="MobiDB-lite"/>
    </source>
</evidence>
<evidence type="ECO:0000256" key="3">
    <source>
        <dbReference type="ARBA" id="ARBA00022729"/>
    </source>
</evidence>
<keyword evidence="3" id="KW-0732">Signal</keyword>
<evidence type="ECO:0000256" key="6">
    <source>
        <dbReference type="ARBA" id="ARBA00023180"/>
    </source>
</evidence>
<evidence type="ECO:0000256" key="1">
    <source>
        <dbReference type="ARBA" id="ARBA00004479"/>
    </source>
</evidence>
<keyword evidence="4 11" id="KW-1133">Transmembrane helix</keyword>
<keyword evidence="2 11" id="KW-0812">Transmembrane</keyword>
<evidence type="ECO:0000259" key="12">
    <source>
        <dbReference type="Pfam" id="PF25506"/>
    </source>
</evidence>
<evidence type="ECO:0000256" key="8">
    <source>
        <dbReference type="ARBA" id="ARBA00038159"/>
    </source>
</evidence>
<keyword evidence="5 11" id="KW-0472">Membrane</keyword>
<evidence type="ECO:0000313" key="14">
    <source>
        <dbReference type="Proteomes" id="UP001562354"/>
    </source>
</evidence>
<gene>
    <name evidence="13" type="ORF">AAFC00_002285</name>
</gene>
<accession>A0ABR3PI38</accession>
<name>A0ABR3PI38_9PEZI</name>
<dbReference type="InterPro" id="IPR051008">
    <property type="entry name" value="Telomere_Capping_Maintenance"/>
</dbReference>
<keyword evidence="14" id="KW-1185">Reference proteome</keyword>
<keyword evidence="6" id="KW-0325">Glycoprotein</keyword>
<evidence type="ECO:0000256" key="4">
    <source>
        <dbReference type="ARBA" id="ARBA00022989"/>
    </source>
</evidence>
<evidence type="ECO:0000256" key="7">
    <source>
        <dbReference type="ARBA" id="ARBA00037703"/>
    </source>
</evidence>
<dbReference type="RefSeq" id="XP_069201668.1">
    <property type="nucleotide sequence ID" value="XM_069341580.1"/>
</dbReference>
<reference evidence="13 14" key="1">
    <citation type="submission" date="2024-07" db="EMBL/GenBank/DDBJ databases">
        <title>Draft sequence of the Neodothiora populina.</title>
        <authorList>
            <person name="Drown D.D."/>
            <person name="Schuette U.S."/>
            <person name="Buechlein A.B."/>
            <person name="Rusch D.R."/>
            <person name="Winton L.W."/>
            <person name="Adams G.A."/>
        </authorList>
    </citation>
    <scope>NUCLEOTIDE SEQUENCE [LARGE SCALE GENOMIC DNA]</scope>
    <source>
        <strain evidence="13 14">CPC 39397</strain>
    </source>
</reference>
<feature type="compositionally biased region" description="Low complexity" evidence="10">
    <location>
        <begin position="152"/>
        <end position="165"/>
    </location>
</feature>
<dbReference type="Proteomes" id="UP001562354">
    <property type="component" value="Unassembled WGS sequence"/>
</dbReference>
<dbReference type="GeneID" id="95975987"/>
<protein>
    <recommendedName>
        <fullName evidence="9">Maintenance of telomere capping protein 6</fullName>
    </recommendedName>
</protein>
<evidence type="ECO:0000256" key="2">
    <source>
        <dbReference type="ARBA" id="ARBA00022692"/>
    </source>
</evidence>
<dbReference type="InterPro" id="IPR057530">
    <property type="entry name" value="TIM-barrel_MTC6"/>
</dbReference>
<comment type="subcellular location">
    <subcellularLocation>
        <location evidence="1">Membrane</location>
        <topology evidence="1">Single-pass type I membrane protein</topology>
    </subcellularLocation>
</comment>
<sequence>MSRYNPDTSATVIGRLSSAQLSQRDVGLRVPINFVTNPGVELSAACFSDNRFEATRAEKCLSNLLAIGFHRFVIDLYWDTSRSTWSLCPAELEIQTTDLSSTAEVQATTSAPASLTLASFAISTNDDRVSLALSARSHEPPTTTGGFEARQAEASSTATASDASATQIETQATGSTNTFATSVGSDIVSGVPTPLSNSAGNLYQVGPYVCDATFGLEALHEVVAGHLKATENSLNATLKYLIYNLHVAGASDGDSPTPQGTSLPQAGDYVSELLNSSLSAYIYTPAALQTQRANLNSSWFTVPFEWRPLTQYYDMKARPDGILSTNDGWPSESFVELLRALRLLAGFGTIDAQIAGYNFTADADTIFPAGYLSNNINATYSSTDLAAEPECIFKSNITSLSEVNSSWAITNNTGTSPQDIYSLSLQAGNLTSCGISPLLTSTTTSTADTDIAPWTAYLNQLIWSWALNEPRDSNSLGSDADHSNSHCAALNLSNGGRWQIADCSDSHYGACRIADSPYNWTFTSQSGRYDTMPSACSNTAPDDSSSSDYDFSVPRTPLENSYLRQAITAHLDTSDDDSRLFWINLNDVDERGCWVTGVNATCPYVEQNASDPTKHVVVPTVAAVIIFVIAIVIVFVKCAGNRRVARKRKRRGDGGWEYEGVPS</sequence>
<dbReference type="PANTHER" id="PTHR35518:SF2">
    <property type="entry name" value="MAINTENANCE OF TELOMERE CAPPING PROTEIN 6"/>
    <property type="match status" value="1"/>
</dbReference>
<dbReference type="PANTHER" id="PTHR35518">
    <property type="entry name" value="MAINTENANCE OF TELOMOERE CAPPING"/>
    <property type="match status" value="1"/>
</dbReference>
<dbReference type="Pfam" id="PF25506">
    <property type="entry name" value="TIM-barrel_MTC6"/>
    <property type="match status" value="1"/>
</dbReference>
<organism evidence="13 14">
    <name type="scientific">Neodothiora populina</name>
    <dbReference type="NCBI Taxonomy" id="2781224"/>
    <lineage>
        <taxon>Eukaryota</taxon>
        <taxon>Fungi</taxon>
        <taxon>Dikarya</taxon>
        <taxon>Ascomycota</taxon>
        <taxon>Pezizomycotina</taxon>
        <taxon>Dothideomycetes</taxon>
        <taxon>Dothideomycetidae</taxon>
        <taxon>Dothideales</taxon>
        <taxon>Dothioraceae</taxon>
        <taxon>Neodothiora</taxon>
    </lineage>
</organism>